<reference evidence="1 2" key="1">
    <citation type="submission" date="2014-02" db="EMBL/GenBank/DDBJ databases">
        <title>The Genome Sequence of Trichophyton rubrum (morphotype soudanense) CBS 452.61.</title>
        <authorList>
            <consortium name="The Broad Institute Genomics Platform"/>
            <person name="Cuomo C.A."/>
            <person name="White T.C."/>
            <person name="Graser Y."/>
            <person name="Martinez-Rossi N."/>
            <person name="Heitman J."/>
            <person name="Young S.K."/>
            <person name="Zeng Q."/>
            <person name="Gargeya S."/>
            <person name="Abouelleil A."/>
            <person name="Alvarado L."/>
            <person name="Chapman S.B."/>
            <person name="Gainer-Dewar J."/>
            <person name="Goldberg J."/>
            <person name="Griggs A."/>
            <person name="Gujja S."/>
            <person name="Hansen M."/>
            <person name="Howarth C."/>
            <person name="Imamovic A."/>
            <person name="Larimer J."/>
            <person name="Martinez D."/>
            <person name="Murphy C."/>
            <person name="Pearson M.D."/>
            <person name="Persinoti G."/>
            <person name="Poon T."/>
            <person name="Priest M."/>
            <person name="Roberts A.D."/>
            <person name="Saif S."/>
            <person name="Shea T.D."/>
            <person name="Sykes S.N."/>
            <person name="Wortman J."/>
            <person name="Nusbaum C."/>
            <person name="Birren B."/>
        </authorList>
    </citation>
    <scope>NUCLEOTIDE SEQUENCE [LARGE SCALE GENOMIC DNA]</scope>
    <source>
        <strain evidence="1 2">CBS 452.61</strain>
    </source>
</reference>
<protein>
    <submittedName>
        <fullName evidence="1">Uncharacterized protein</fullName>
    </submittedName>
</protein>
<evidence type="ECO:0000313" key="1">
    <source>
        <dbReference type="EMBL" id="EZF72815.1"/>
    </source>
</evidence>
<dbReference type="Proteomes" id="UP000023623">
    <property type="component" value="Unassembled WGS sequence"/>
</dbReference>
<accession>A0A022XQ02</accession>
<dbReference type="EMBL" id="KK208870">
    <property type="protein sequence ID" value="EZF72815.1"/>
    <property type="molecule type" value="Genomic_DNA"/>
</dbReference>
<keyword evidence="2" id="KW-1185">Reference proteome</keyword>
<proteinExistence type="predicted"/>
<dbReference type="HOGENOM" id="CLU_2135333_0_0_1"/>
<evidence type="ECO:0000313" key="2">
    <source>
        <dbReference type="Proteomes" id="UP000023623"/>
    </source>
</evidence>
<organism evidence="1 2">
    <name type="scientific">Trichophyton soudanense CBS 452.61</name>
    <dbReference type="NCBI Taxonomy" id="1215331"/>
    <lineage>
        <taxon>Eukaryota</taxon>
        <taxon>Fungi</taxon>
        <taxon>Dikarya</taxon>
        <taxon>Ascomycota</taxon>
        <taxon>Pezizomycotina</taxon>
        <taxon>Eurotiomycetes</taxon>
        <taxon>Eurotiomycetidae</taxon>
        <taxon>Onygenales</taxon>
        <taxon>Arthrodermataceae</taxon>
        <taxon>Trichophyton</taxon>
    </lineage>
</organism>
<sequence>MVSLLKDLLAYGNPAQHSPEAIPGRTRAAQGLYPFSIPSTSVQICMVLRGIQELAGGAMVLTSACVRTVDSTTHSGRGKRSKDATKSLELPNLTYNNAILDAHSHELPVSGKV</sequence>
<gene>
    <name evidence="1" type="ORF">H105_05097</name>
</gene>
<name>A0A022XQ02_TRISD</name>
<dbReference type="AlphaFoldDB" id="A0A022XQ02"/>